<evidence type="ECO:0000313" key="2">
    <source>
        <dbReference type="EMBL" id="BAU82856.1"/>
    </source>
</evidence>
<evidence type="ECO:0000313" key="3">
    <source>
        <dbReference type="Proteomes" id="UP000217676"/>
    </source>
</evidence>
<feature type="transmembrane region" description="Helical" evidence="1">
    <location>
        <begin position="80"/>
        <end position="100"/>
    </location>
</feature>
<feature type="transmembrane region" description="Helical" evidence="1">
    <location>
        <begin position="48"/>
        <end position="68"/>
    </location>
</feature>
<organism evidence="2 3">
    <name type="scientific">Streptomyces laurentii</name>
    <dbReference type="NCBI Taxonomy" id="39478"/>
    <lineage>
        <taxon>Bacteria</taxon>
        <taxon>Bacillati</taxon>
        <taxon>Actinomycetota</taxon>
        <taxon>Actinomycetes</taxon>
        <taxon>Kitasatosporales</taxon>
        <taxon>Streptomycetaceae</taxon>
        <taxon>Streptomyces</taxon>
    </lineage>
</organism>
<gene>
    <name evidence="2" type="ORF">SLA_1918</name>
</gene>
<keyword evidence="3" id="KW-1185">Reference proteome</keyword>
<dbReference type="KEGG" id="slau:SLA_1918"/>
<proteinExistence type="predicted"/>
<name>A0A160NXN9_STRLU</name>
<keyword evidence="1 2" id="KW-0812">Transmembrane</keyword>
<dbReference type="AlphaFoldDB" id="A0A160NXN9"/>
<keyword evidence="1" id="KW-1133">Transmembrane helix</keyword>
<dbReference type="InterPro" id="IPR036259">
    <property type="entry name" value="MFS_trans_sf"/>
</dbReference>
<accession>A0A160NXN9</accession>
<reference evidence="2 3" key="1">
    <citation type="journal article" date="2016" name="Genome Announc.">
        <title>Complete Genome Sequence of Thiostrepton-Producing Streptomyces laurentii ATCC 31255.</title>
        <authorList>
            <person name="Doi K."/>
            <person name="Fujino Y."/>
            <person name="Nagayoshi Y."/>
            <person name="Ohshima T."/>
            <person name="Ogata S."/>
        </authorList>
    </citation>
    <scope>NUCLEOTIDE SEQUENCE [LARGE SCALE GENOMIC DNA]</scope>
    <source>
        <strain evidence="2 3">ATCC 31255</strain>
    </source>
</reference>
<dbReference type="Proteomes" id="UP000217676">
    <property type="component" value="Chromosome"/>
</dbReference>
<keyword evidence="1" id="KW-0472">Membrane</keyword>
<evidence type="ECO:0000256" key="1">
    <source>
        <dbReference type="SAM" id="Phobius"/>
    </source>
</evidence>
<dbReference type="PROSITE" id="PS51257">
    <property type="entry name" value="PROKAR_LIPOPROTEIN"/>
    <property type="match status" value="1"/>
</dbReference>
<feature type="transmembrane region" description="Helical" evidence="1">
    <location>
        <begin position="17"/>
        <end position="36"/>
    </location>
</feature>
<dbReference type="SUPFAM" id="SSF103473">
    <property type="entry name" value="MFS general substrate transporter"/>
    <property type="match status" value="1"/>
</dbReference>
<protein>
    <submittedName>
        <fullName evidence="2">Transmembrane transporter</fullName>
    </submittedName>
</protein>
<dbReference type="EMBL" id="AP017424">
    <property type="protein sequence ID" value="BAU82856.1"/>
    <property type="molecule type" value="Genomic_DNA"/>
</dbReference>
<sequence length="111" mass="11437">MKVQAFHAREAPGNPPVMAGLAFAPSSVSTIVGCRLAPCLLPRFGAHWVALLGMLTAAAVSTLAAWVICGLPTIPSGFNAGLIAPLPVAVCVLLTTAPAMESWWTKADKKA</sequence>